<sequence>FDADTFDAYTVQSELTTFCAPIAGDYNITVRDREEKDEPFFHQFKIPANQLAVVFVDSTWPSTVVNVYIESKQAEDTSSGQQELSLQELLDTLLEVIEFYLIE</sequence>
<protein>
    <submittedName>
        <fullName evidence="2">Uncharacterized protein</fullName>
    </submittedName>
</protein>
<evidence type="ECO:0000313" key="2">
    <source>
        <dbReference type="WBParaSite" id="PSAMB.scaffold1778size27905.g14847.t1"/>
    </source>
</evidence>
<accession>A0A914VCB8</accession>
<name>A0A914VCB8_9BILA</name>
<proteinExistence type="predicted"/>
<keyword evidence="1" id="KW-1185">Reference proteome</keyword>
<dbReference type="AlphaFoldDB" id="A0A914VCB8"/>
<evidence type="ECO:0000313" key="1">
    <source>
        <dbReference type="Proteomes" id="UP000887566"/>
    </source>
</evidence>
<organism evidence="1 2">
    <name type="scientific">Plectus sambesii</name>
    <dbReference type="NCBI Taxonomy" id="2011161"/>
    <lineage>
        <taxon>Eukaryota</taxon>
        <taxon>Metazoa</taxon>
        <taxon>Ecdysozoa</taxon>
        <taxon>Nematoda</taxon>
        <taxon>Chromadorea</taxon>
        <taxon>Plectida</taxon>
        <taxon>Plectina</taxon>
        <taxon>Plectoidea</taxon>
        <taxon>Plectidae</taxon>
        <taxon>Plectus</taxon>
    </lineage>
</organism>
<dbReference type="WBParaSite" id="PSAMB.scaffold1778size27905.g14847.t1">
    <property type="protein sequence ID" value="PSAMB.scaffold1778size27905.g14847.t1"/>
    <property type="gene ID" value="PSAMB.scaffold1778size27905.g14847"/>
</dbReference>
<reference evidence="2" key="1">
    <citation type="submission" date="2022-11" db="UniProtKB">
        <authorList>
            <consortium name="WormBaseParasite"/>
        </authorList>
    </citation>
    <scope>IDENTIFICATION</scope>
</reference>
<dbReference type="Proteomes" id="UP000887566">
    <property type="component" value="Unplaced"/>
</dbReference>